<dbReference type="InterPro" id="IPR050796">
    <property type="entry name" value="SCF_F-box_component"/>
</dbReference>
<dbReference type="EMBL" id="JABTTQ020000470">
    <property type="protein sequence ID" value="KAK6139212.1"/>
    <property type="molecule type" value="Genomic_DNA"/>
</dbReference>
<evidence type="ECO:0000259" key="1">
    <source>
        <dbReference type="Pfam" id="PF00646"/>
    </source>
</evidence>
<dbReference type="InterPro" id="IPR017451">
    <property type="entry name" value="F-box-assoc_interact_dom"/>
</dbReference>
<sequence length="471" mass="54415">MRDLVPLQMQKLQRGRIPQHPVHQEVLLVRRHRRPPWEVVAWSFQTLERTWVSQVMSVSFLAIELESRISKVMVRGFSYGSQRAFEDLKQIYPLLHKEDSDSEYVAKGVSYGVVPDVPSSVGTLGATSVATLPVKTLMRFKSVCKSWKTLISDPNFSKLHLEKSVDQNRTRFMFLHDYFQCTLAYAPPDGTSETNNKPINTNESNGCVDFLASCNGLFCVSNAKDEIFLWNPSTRESKKIPGSKIEFPRFSNCTWASVFFGLGYDSTSDDYKLVRVSMFDTEKFQTEVKIYSRNNNTWKRIRDFPYDFPIGRPGVFVCGGLHWIVSLWCNTVKMYMIAVLNLEDENYGLIRLPEFGQEVRFFEIGTLGENLVLFCCYFEFRYDIWILENYGKTETWTRINIVTSSLNNIEAFVYFEPLCLLSPDEILIRIGAKRFVMYDVKSKQCSDFLVPNMIKESRIVSFLDSLVTPNV</sequence>
<name>A0ABR0VZ16_REHGL</name>
<dbReference type="NCBIfam" id="TIGR01640">
    <property type="entry name" value="F_box_assoc_1"/>
    <property type="match status" value="1"/>
</dbReference>
<proteinExistence type="predicted"/>
<dbReference type="PANTHER" id="PTHR31672:SF13">
    <property type="entry name" value="F-BOX PROTEIN CPR30-LIKE"/>
    <property type="match status" value="1"/>
</dbReference>
<feature type="domain" description="F-box" evidence="1">
    <location>
        <begin position="131"/>
        <end position="157"/>
    </location>
</feature>
<dbReference type="InterPro" id="IPR006527">
    <property type="entry name" value="F-box-assoc_dom_typ1"/>
</dbReference>
<accession>A0ABR0VZ16</accession>
<dbReference type="InterPro" id="IPR001810">
    <property type="entry name" value="F-box_dom"/>
</dbReference>
<reference evidence="3 4" key="1">
    <citation type="journal article" date="2021" name="Comput. Struct. Biotechnol. J.">
        <title>De novo genome assembly of the potent medicinal plant Rehmannia glutinosa using nanopore technology.</title>
        <authorList>
            <person name="Ma L."/>
            <person name="Dong C."/>
            <person name="Song C."/>
            <person name="Wang X."/>
            <person name="Zheng X."/>
            <person name="Niu Y."/>
            <person name="Chen S."/>
            <person name="Feng W."/>
        </authorList>
    </citation>
    <scope>NUCLEOTIDE SEQUENCE [LARGE SCALE GENOMIC DNA]</scope>
    <source>
        <strain evidence="3">DH-2019</strain>
    </source>
</reference>
<dbReference type="Proteomes" id="UP001318860">
    <property type="component" value="Unassembled WGS sequence"/>
</dbReference>
<dbReference type="Pfam" id="PF07734">
    <property type="entry name" value="FBA_1"/>
    <property type="match status" value="1"/>
</dbReference>
<evidence type="ECO:0008006" key="5">
    <source>
        <dbReference type="Google" id="ProtNLM"/>
    </source>
</evidence>
<dbReference type="SUPFAM" id="SSF81383">
    <property type="entry name" value="F-box domain"/>
    <property type="match status" value="1"/>
</dbReference>
<comment type="caution">
    <text evidence="3">The sequence shown here is derived from an EMBL/GenBank/DDBJ whole genome shotgun (WGS) entry which is preliminary data.</text>
</comment>
<dbReference type="PANTHER" id="PTHR31672">
    <property type="entry name" value="BNACNNG10540D PROTEIN"/>
    <property type="match status" value="1"/>
</dbReference>
<evidence type="ECO:0000313" key="4">
    <source>
        <dbReference type="Proteomes" id="UP001318860"/>
    </source>
</evidence>
<keyword evidence="4" id="KW-1185">Reference proteome</keyword>
<evidence type="ECO:0000313" key="3">
    <source>
        <dbReference type="EMBL" id="KAK6139212.1"/>
    </source>
</evidence>
<dbReference type="SUPFAM" id="SSF50965">
    <property type="entry name" value="Galactose oxidase, central domain"/>
    <property type="match status" value="1"/>
</dbReference>
<gene>
    <name evidence="3" type="ORF">DH2020_027048</name>
</gene>
<feature type="domain" description="F-box associated beta-propeller type 1" evidence="2">
    <location>
        <begin position="207"/>
        <end position="439"/>
    </location>
</feature>
<dbReference type="Pfam" id="PF00646">
    <property type="entry name" value="F-box"/>
    <property type="match status" value="1"/>
</dbReference>
<dbReference type="InterPro" id="IPR011043">
    <property type="entry name" value="Gal_Oxase/kelch_b-propeller"/>
</dbReference>
<protein>
    <recommendedName>
        <fullName evidence="5">F-box protein</fullName>
    </recommendedName>
</protein>
<dbReference type="InterPro" id="IPR036047">
    <property type="entry name" value="F-box-like_dom_sf"/>
</dbReference>
<organism evidence="3 4">
    <name type="scientific">Rehmannia glutinosa</name>
    <name type="common">Chinese foxglove</name>
    <dbReference type="NCBI Taxonomy" id="99300"/>
    <lineage>
        <taxon>Eukaryota</taxon>
        <taxon>Viridiplantae</taxon>
        <taxon>Streptophyta</taxon>
        <taxon>Embryophyta</taxon>
        <taxon>Tracheophyta</taxon>
        <taxon>Spermatophyta</taxon>
        <taxon>Magnoliopsida</taxon>
        <taxon>eudicotyledons</taxon>
        <taxon>Gunneridae</taxon>
        <taxon>Pentapetalae</taxon>
        <taxon>asterids</taxon>
        <taxon>lamiids</taxon>
        <taxon>Lamiales</taxon>
        <taxon>Orobanchaceae</taxon>
        <taxon>Rehmannieae</taxon>
        <taxon>Rehmannia</taxon>
    </lineage>
</organism>
<evidence type="ECO:0000259" key="2">
    <source>
        <dbReference type="Pfam" id="PF07734"/>
    </source>
</evidence>